<evidence type="ECO:0000313" key="3">
    <source>
        <dbReference type="EMBL" id="KTD18363.1"/>
    </source>
</evidence>
<evidence type="ECO:0000256" key="1">
    <source>
        <dbReference type="SAM" id="MobiDB-lite"/>
    </source>
</evidence>
<evidence type="ECO:0000313" key="4">
    <source>
        <dbReference type="Proteomes" id="UP000055035"/>
    </source>
</evidence>
<dbReference type="EMBL" id="AY860651">
    <property type="protein sequence ID" value="AAX56188.1"/>
    <property type="molecule type" value="Genomic_DNA"/>
</dbReference>
<dbReference type="STRING" id="456.Ljor_2669"/>
<gene>
    <name evidence="3" type="ORF">Ljor_2669</name>
</gene>
<protein>
    <submittedName>
        <fullName evidence="2">Uncharacterized protein</fullName>
    </submittedName>
</protein>
<dbReference type="AlphaFoldDB" id="Q49J89"/>
<reference evidence="3 4" key="2">
    <citation type="submission" date="2015-11" db="EMBL/GenBank/DDBJ databases">
        <title>Genomic analysis of 38 Legionella species identifies large and diverse effector repertoires.</title>
        <authorList>
            <person name="Burstein D."/>
            <person name="Amaro F."/>
            <person name="Zusman T."/>
            <person name="Lifshitz Z."/>
            <person name="Cohen O."/>
            <person name="Gilbert J.A."/>
            <person name="Pupko T."/>
            <person name="Shuman H.A."/>
            <person name="Segal G."/>
        </authorList>
    </citation>
    <scope>NUCLEOTIDE SEQUENCE [LARGE SCALE GENOMIC DNA]</scope>
    <source>
        <strain evidence="3 4">BL-540</strain>
    </source>
</reference>
<feature type="region of interest" description="Disordered" evidence="1">
    <location>
        <begin position="75"/>
        <end position="95"/>
    </location>
</feature>
<proteinExistence type="predicted"/>
<dbReference type="RefSeq" id="WP_058472031.1">
    <property type="nucleotide sequence ID" value="NZ_CAAAIC010000006.1"/>
</dbReference>
<dbReference type="PATRIC" id="fig|456.5.peg.2862"/>
<accession>Q49J89</accession>
<keyword evidence="4" id="KW-1185">Reference proteome</keyword>
<organism evidence="2">
    <name type="scientific">Legionella jordanis</name>
    <dbReference type="NCBI Taxonomy" id="456"/>
    <lineage>
        <taxon>Bacteria</taxon>
        <taxon>Pseudomonadati</taxon>
        <taxon>Pseudomonadota</taxon>
        <taxon>Gammaproteobacteria</taxon>
        <taxon>Legionellales</taxon>
        <taxon>Legionellaceae</taxon>
        <taxon>Legionella</taxon>
    </lineage>
</organism>
<feature type="compositionally biased region" description="Basic and acidic residues" evidence="1">
    <location>
        <begin position="76"/>
        <end position="86"/>
    </location>
</feature>
<name>Q49J89_9GAMM</name>
<evidence type="ECO:0000313" key="2">
    <source>
        <dbReference type="EMBL" id="AAX56188.1"/>
    </source>
</evidence>
<dbReference type="EMBL" id="LNYJ01000011">
    <property type="protein sequence ID" value="KTD18363.1"/>
    <property type="molecule type" value="Genomic_DNA"/>
</dbReference>
<sequence length="95" mass="10108">MANIPKSTASLLRNFGILGGAHKVATTETLQNIITSLQGLESKVAGICGYNSAAHNLEAQRNLADLIGKMQNISTKHHEAEQEEIHSSTSIQSAP</sequence>
<reference evidence="2" key="1">
    <citation type="journal article" date="2005" name="Proc. Natl. Acad. Sci. U.S.A.">
        <title>Coevolution between nonhomologous but functionally similar proteins and their conserved partners in the Legionella pathogenesis system.</title>
        <authorList>
            <person name="Feldman M."/>
            <person name="Zusman T."/>
            <person name="Hagag S."/>
            <person name="Segal G."/>
        </authorList>
    </citation>
    <scope>NUCLEOTIDE SEQUENCE</scope>
</reference>
<dbReference type="Proteomes" id="UP000055035">
    <property type="component" value="Unassembled WGS sequence"/>
</dbReference>